<dbReference type="SUPFAM" id="SSF52777">
    <property type="entry name" value="CoA-dependent acyltransferases"/>
    <property type="match status" value="1"/>
</dbReference>
<dbReference type="PROSITE" id="PS00100">
    <property type="entry name" value="CAT"/>
    <property type="match status" value="1"/>
</dbReference>
<dbReference type="EMBL" id="DVIT01000006">
    <property type="protein sequence ID" value="HIS46255.1"/>
    <property type="molecule type" value="Genomic_DNA"/>
</dbReference>
<dbReference type="Gene3D" id="3.30.559.10">
    <property type="entry name" value="Chloramphenicol acetyltransferase-like domain"/>
    <property type="match status" value="1"/>
</dbReference>
<dbReference type="PANTHER" id="PTHR38474:SF1">
    <property type="entry name" value="SLR0299 PROTEIN"/>
    <property type="match status" value="1"/>
</dbReference>
<dbReference type="InterPro" id="IPR023213">
    <property type="entry name" value="CAT-like_dom_sf"/>
</dbReference>
<evidence type="ECO:0000256" key="2">
    <source>
        <dbReference type="ARBA" id="ARBA00010571"/>
    </source>
</evidence>
<organism evidence="9 10">
    <name type="scientific">Candidatus Scybalocola faecigallinarum</name>
    <dbReference type="NCBI Taxonomy" id="2840941"/>
    <lineage>
        <taxon>Bacteria</taxon>
        <taxon>Bacillati</taxon>
        <taxon>Bacillota</taxon>
        <taxon>Clostridia</taxon>
        <taxon>Lachnospirales</taxon>
        <taxon>Lachnospiraceae</taxon>
        <taxon>Lachnospiraceae incertae sedis</taxon>
        <taxon>Candidatus Scybalocola (ex Gilroy et al. 2021)</taxon>
    </lineage>
</organism>
<evidence type="ECO:0000313" key="9">
    <source>
        <dbReference type="EMBL" id="HIS46255.1"/>
    </source>
</evidence>
<comment type="subunit">
    <text evidence="3">Homotrimer.</text>
</comment>
<name>A0A9D1F2S1_9FIRM</name>
<comment type="similarity">
    <text evidence="2 8">Belongs to the chloramphenicol acetyltransferase family.</text>
</comment>
<evidence type="ECO:0000256" key="7">
    <source>
        <dbReference type="RuleBase" id="RU000503"/>
    </source>
</evidence>
<accession>A0A9D1F2S1</accession>
<evidence type="ECO:0000256" key="6">
    <source>
        <dbReference type="ARBA" id="ARBA00023251"/>
    </source>
</evidence>
<evidence type="ECO:0000256" key="1">
    <source>
        <dbReference type="ARBA" id="ARBA00002150"/>
    </source>
</evidence>
<comment type="caution">
    <text evidence="9">The sequence shown here is derived from an EMBL/GenBank/DDBJ whole genome shotgun (WGS) entry which is preliminary data.</text>
</comment>
<evidence type="ECO:0000256" key="8">
    <source>
        <dbReference type="RuleBase" id="RU004156"/>
    </source>
</evidence>
<dbReference type="GO" id="GO:0008811">
    <property type="term" value="F:chloramphenicol O-acetyltransferase activity"/>
    <property type="evidence" value="ECO:0007669"/>
    <property type="project" value="UniProtKB-EC"/>
</dbReference>
<dbReference type="EC" id="2.3.1.28" evidence="4 7"/>
<reference evidence="9" key="1">
    <citation type="submission" date="2020-10" db="EMBL/GenBank/DDBJ databases">
        <authorList>
            <person name="Gilroy R."/>
        </authorList>
    </citation>
    <scope>NUCLEOTIDE SEQUENCE</scope>
    <source>
        <strain evidence="9">CHK178-757</strain>
    </source>
</reference>
<evidence type="ECO:0000256" key="5">
    <source>
        <dbReference type="ARBA" id="ARBA00020291"/>
    </source>
</evidence>
<keyword evidence="6 7" id="KW-0046">Antibiotic resistance</keyword>
<keyword evidence="7" id="KW-0012">Acyltransferase</keyword>
<proteinExistence type="inferred from homology"/>
<reference evidence="9" key="2">
    <citation type="journal article" date="2021" name="PeerJ">
        <title>Extensive microbial diversity within the chicken gut microbiome revealed by metagenomics and culture.</title>
        <authorList>
            <person name="Gilroy R."/>
            <person name="Ravi A."/>
            <person name="Getino M."/>
            <person name="Pursley I."/>
            <person name="Horton D.L."/>
            <person name="Alikhan N.F."/>
            <person name="Baker D."/>
            <person name="Gharbi K."/>
            <person name="Hall N."/>
            <person name="Watson M."/>
            <person name="Adriaenssens E.M."/>
            <person name="Foster-Nyarko E."/>
            <person name="Jarju S."/>
            <person name="Secka A."/>
            <person name="Antonio M."/>
            <person name="Oren A."/>
            <person name="Chaudhuri R.R."/>
            <person name="La Ragione R."/>
            <person name="Hildebrand F."/>
            <person name="Pallen M.J."/>
        </authorList>
    </citation>
    <scope>NUCLEOTIDE SEQUENCE</scope>
    <source>
        <strain evidence="9">CHK178-757</strain>
    </source>
</reference>
<dbReference type="GO" id="GO:0046677">
    <property type="term" value="P:response to antibiotic"/>
    <property type="evidence" value="ECO:0007669"/>
    <property type="project" value="UniProtKB-KW"/>
</dbReference>
<dbReference type="InterPro" id="IPR001707">
    <property type="entry name" value="Cmp_AcTrfase"/>
</dbReference>
<evidence type="ECO:0000256" key="4">
    <source>
        <dbReference type="ARBA" id="ARBA00013235"/>
    </source>
</evidence>
<dbReference type="PANTHER" id="PTHR38474">
    <property type="entry name" value="SLR0299 PROTEIN"/>
    <property type="match status" value="1"/>
</dbReference>
<evidence type="ECO:0000313" key="10">
    <source>
        <dbReference type="Proteomes" id="UP000823927"/>
    </source>
</evidence>
<comment type="catalytic activity">
    <reaction evidence="7">
        <text>chloramphenicol + acetyl-CoA = chloramphenicol 3-acetate + CoA</text>
        <dbReference type="Rhea" id="RHEA:18421"/>
        <dbReference type="ChEBI" id="CHEBI:16730"/>
        <dbReference type="ChEBI" id="CHEBI:17698"/>
        <dbReference type="ChEBI" id="CHEBI:57287"/>
        <dbReference type="ChEBI" id="CHEBI:57288"/>
        <dbReference type="EC" id="2.3.1.28"/>
    </reaction>
</comment>
<keyword evidence="7" id="KW-0808">Transferase</keyword>
<protein>
    <recommendedName>
        <fullName evidence="5 7">Chloramphenicol acetyltransferase</fullName>
        <ecNumber evidence="4 7">2.3.1.28</ecNumber>
    </recommendedName>
</protein>
<dbReference type="Pfam" id="PF00302">
    <property type="entry name" value="CAT"/>
    <property type="match status" value="1"/>
</dbReference>
<dbReference type="InterPro" id="IPR018372">
    <property type="entry name" value="Chloramphenicol_AcTrfase_AS"/>
</dbReference>
<dbReference type="SMART" id="SM01059">
    <property type="entry name" value="CAT"/>
    <property type="match status" value="1"/>
</dbReference>
<dbReference type="AlphaFoldDB" id="A0A9D1F2S1"/>
<sequence>MQWIDVETWQRKPLIEKYSTYVFPYINIGAQLDVTKLYDFSKRHGISFYCAMIYGATKMALEIENFKYRLVDGKPVLCDRLTPVFTYLPKGEEQFYLVEQDFEADMITFCQKAKEKAEAMAHEAEHAYMHGKDEVEILYMSCIPWIHYTHFVRTVEHGGKDNIPRISWGKYLRDKEGNMTMPFSVQVHHALMDGYHVGMYFEKMEAWLDSIE</sequence>
<dbReference type="Proteomes" id="UP000823927">
    <property type="component" value="Unassembled WGS sequence"/>
</dbReference>
<gene>
    <name evidence="9" type="ORF">IAB46_01620</name>
</gene>
<comment type="function">
    <text evidence="1 7">This enzyme is an effector of chloramphenicol resistance in bacteria.</text>
</comment>
<evidence type="ECO:0000256" key="3">
    <source>
        <dbReference type="ARBA" id="ARBA00011233"/>
    </source>
</evidence>